<organism evidence="1 2">
    <name type="scientific">Violaceomyces palustris</name>
    <dbReference type="NCBI Taxonomy" id="1673888"/>
    <lineage>
        <taxon>Eukaryota</taxon>
        <taxon>Fungi</taxon>
        <taxon>Dikarya</taxon>
        <taxon>Basidiomycota</taxon>
        <taxon>Ustilaginomycotina</taxon>
        <taxon>Ustilaginomycetes</taxon>
        <taxon>Violaceomycetales</taxon>
        <taxon>Violaceomycetaceae</taxon>
        <taxon>Violaceomyces</taxon>
    </lineage>
</organism>
<name>A0ACD0P0F8_9BASI</name>
<protein>
    <submittedName>
        <fullName evidence="1">Uncharacterized protein</fullName>
    </submittedName>
</protein>
<dbReference type="Proteomes" id="UP000245626">
    <property type="component" value="Unassembled WGS sequence"/>
</dbReference>
<reference evidence="1 2" key="1">
    <citation type="journal article" date="2018" name="Mol. Biol. Evol.">
        <title>Broad Genomic Sampling Reveals a Smut Pathogenic Ancestry of the Fungal Clade Ustilaginomycotina.</title>
        <authorList>
            <person name="Kijpornyongpan T."/>
            <person name="Mondo S.J."/>
            <person name="Barry K."/>
            <person name="Sandor L."/>
            <person name="Lee J."/>
            <person name="Lipzen A."/>
            <person name="Pangilinan J."/>
            <person name="LaButti K."/>
            <person name="Hainaut M."/>
            <person name="Henrissat B."/>
            <person name="Grigoriev I.V."/>
            <person name="Spatafora J.W."/>
            <person name="Aime M.C."/>
        </authorList>
    </citation>
    <scope>NUCLEOTIDE SEQUENCE [LARGE SCALE GENOMIC DNA]</scope>
    <source>
        <strain evidence="1 2">SA 807</strain>
    </source>
</reference>
<keyword evidence="2" id="KW-1185">Reference proteome</keyword>
<sequence length="1855" mass="206552">MSSSAFPSRSTSLSMDRFSSSNSERRKSSSSRQRPLITSRPITLWTHEPPNFSTKEVVLSPDYLLPGLTEADLLELSSPEHVTTSAHNEERLGKVGKKRGTKATFVFRASQALADPDFAARQTSLQMSVSKSIASIYGFYNRSEAVLSKVSKEDNTIDHVELYFRDQYIGRADMWRFFQSMEDTCVYCGQKIVLAGSVRATIGRIFIKQKKVTSGYVSSSTKAIFRSESARTNLFIQMAREMWEFDEDGEIYYEKALQGFLPELLKRWRAIPTNHVLSVVLFARAYYDESELHMLEGPIQQDFNGRYYIDHCKVIVDLESNSDWKAVMKVLKEEFFRFQHDILLLNRPVAGPAASKEEAHAAVIRDRVHLAGRFSFSYEGNFLETVNLALNSYDEHYIDRDLNRTGLSMVFVTPGTGRFEVDKRLLRITTERMFENGIGIDLVCLTKMPLHSVPLFHFKSHIPDAAELSSDRSGRGNWSKKRGGPTTPRGGIQRASNQFSRPTLSSAQSSSGPPDPLYFDSKRPAKEETDFYSMPLWIDCSFYNLQQDKPFRADRFVPRCKMYELQMMGIMENQISNIAIPFLDLRPAHKASSLQSSFFLPRYSGPSGPSGSGFASDPTNSAISDLAIAGLSPREQRRAARERFDSEIFKDVDSLARPLGRATAGPIVDSPTISEVQRISNDRPELRRTQSSAQNSTAPSSISPVKQPTRSMRPTRFGRESGQASPVLESHAEDALPSSPEHRRLSLAFHDISSSTIGDDRKSASRPASQMDLQPSSSRPASIKSTTTFSRGVRPLEPIGKARALVAASDAVLSATSSYVLDESDPASQTRNDDPKERTPQKSKADSPTSSKGKNYFSRSWLWSTFTGATSTPSRDGRFSGASPSPANKDPLSGTRRIQDVLSYQLRNAAMSREQSPAKRGINSPGILSRSSSLLSVRESSAPSPISIPAQITPRTRLETETEERIFRDQDAYEQQLEEEEARIRYAQRAQVEKQTLVNPSNPTKVMAGNPSQLLRWQHLFPRKLNHHAVKWRSMTTPACLPLTTLYLPTENDLAAMWHEHPHMTSVSSETSSFLIKRSSSTHPALAVLREMVNHRLAQGYQFIVPAGKSAAASSRQLKNPKHFTLRQPSELLQPGNLSAGNPIFLSMTNQIHRISYDRSAGAINVKRFVRKTEYSTEPIDYKCCIWPRGLPGYQTVAAKFSYPDSGSYNWTYLDSLIAGYVEEKFVESLRYWRTRFVLVPSEGSPPPMKAPTGEDLSDEEIRLIGTDKLAELFWRARYHKNKEDRDQINAPRFLPTSLDPATSVHDEEFMKQMIAIEEEMNAQASARQSGRHSRRAQKTLAGRALEAIAKDMRSDGLKISDRLWNKINYADAFTGADLVTWLCMEYVDVRSREEAVEVGCKLQEDGLFEHVHKSHGFLDGHYFYRLKSEYAPSRHGKGWFRGGRSSHGEDDTSLRGVKDFSDKEGSTKSISQRRNASSGSGDSGGQVSHSRQPSYSNSMPLSLKRRRRIQMSRSLVIDVDPGRRSERAEVAFLHHDIAHNPANGFNFQIHWLGTTSRFIEDLVQMWTRTVEKYGLRLIEAPIGQIKDVTKHNPFQAPLQIELALPPPHPSTYAHKLPENTIADQYFEFALLRKWGFILDQEASNRYPKDVEIAYSSRPSYFEFSQFVHRSGVAFVQVLGGSDGFLWLNNRLFTSHLQVGNRQQGGGGGGGMGGIGGHLKGGGGGGGGGGFHGHRDYHQGQTAPDVEKIRKDFTAFCSSPAELENFYRQVLINLFDLDSGNLAGAAESGGGRSGNGSAMTSRSGSFSGNGLGEGARGMTPMSYVGPVGGENGVGIVGGNGGNRHMSSSVGYPSGF</sequence>
<evidence type="ECO:0000313" key="2">
    <source>
        <dbReference type="Proteomes" id="UP000245626"/>
    </source>
</evidence>
<proteinExistence type="predicted"/>
<dbReference type="EMBL" id="KZ819834">
    <property type="protein sequence ID" value="PWN51551.1"/>
    <property type="molecule type" value="Genomic_DNA"/>
</dbReference>
<evidence type="ECO:0000313" key="1">
    <source>
        <dbReference type="EMBL" id="PWN51551.1"/>
    </source>
</evidence>
<accession>A0ACD0P0F8</accession>
<gene>
    <name evidence="1" type="ORF">IE53DRAFT_46245</name>
</gene>